<accession>A0A6N8FA38</accession>
<feature type="transmembrane region" description="Helical" evidence="1">
    <location>
        <begin position="180"/>
        <end position="201"/>
    </location>
</feature>
<gene>
    <name evidence="2" type="ORF">GNP35_12950</name>
</gene>
<keyword evidence="1" id="KW-0472">Membrane</keyword>
<dbReference type="OrthoDB" id="116415at2"/>
<feature type="transmembrane region" description="Helical" evidence="1">
    <location>
        <begin position="47"/>
        <end position="68"/>
    </location>
</feature>
<keyword evidence="1" id="KW-0812">Transmembrane</keyword>
<keyword evidence="3" id="KW-1185">Reference proteome</keyword>
<evidence type="ECO:0000256" key="1">
    <source>
        <dbReference type="SAM" id="Phobius"/>
    </source>
</evidence>
<proteinExistence type="predicted"/>
<evidence type="ECO:0000313" key="2">
    <source>
        <dbReference type="EMBL" id="MUH73313.1"/>
    </source>
</evidence>
<sequence length="251" mass="28539">MPELSWLYQFSSVTIAVCLFINIILFNEFGFRIGRFVQKQTPEEVKSLTGSIQASILGLLALLLGFTFSMSMDRYKTRSIAVIEEANVIQSTIIESKFLPVTEAYRANKLLTEYVEIKSELSETSIVDESHRTQLHLESVRVQKQLLEVSESSDFRSKIIKVIEQQNTRNALIKMHVPDVVLILLFVVFLSAVTILGYSVGLSGSRMMMQISMVSLLITLIVFIIIDLDRPKRGLIKIDQSPLLYLQQQPY</sequence>
<name>A0A6N8FA38_9GAMM</name>
<dbReference type="Proteomes" id="UP000439994">
    <property type="component" value="Unassembled WGS sequence"/>
</dbReference>
<dbReference type="InterPro" id="IPR025333">
    <property type="entry name" value="DUF4239"/>
</dbReference>
<feature type="transmembrane region" description="Helical" evidence="1">
    <location>
        <begin position="207"/>
        <end position="228"/>
    </location>
</feature>
<feature type="transmembrane region" description="Helical" evidence="1">
    <location>
        <begin position="7"/>
        <end position="27"/>
    </location>
</feature>
<organism evidence="2 3">
    <name type="scientific">Psychrosphaera haliotis</name>
    <dbReference type="NCBI Taxonomy" id="555083"/>
    <lineage>
        <taxon>Bacteria</taxon>
        <taxon>Pseudomonadati</taxon>
        <taxon>Pseudomonadota</taxon>
        <taxon>Gammaproteobacteria</taxon>
        <taxon>Alteromonadales</taxon>
        <taxon>Pseudoalteromonadaceae</taxon>
        <taxon>Psychrosphaera</taxon>
    </lineage>
</organism>
<comment type="caution">
    <text evidence="2">The sequence shown here is derived from an EMBL/GenBank/DDBJ whole genome shotgun (WGS) entry which is preliminary data.</text>
</comment>
<keyword evidence="1" id="KW-1133">Transmembrane helix</keyword>
<dbReference type="RefSeq" id="WP_155696504.1">
    <property type="nucleotide sequence ID" value="NZ_WOCD01000005.1"/>
</dbReference>
<reference evidence="2 3" key="1">
    <citation type="submission" date="2019-11" db="EMBL/GenBank/DDBJ databases">
        <title>P. haliotis isolates from Z. marina roots.</title>
        <authorList>
            <person name="Cohen M."/>
            <person name="Jospin G."/>
            <person name="Eisen J.A."/>
            <person name="Coil D.A."/>
        </authorList>
    </citation>
    <scope>NUCLEOTIDE SEQUENCE [LARGE SCALE GENOMIC DNA]</scope>
    <source>
        <strain evidence="2 3">UCD-MCMsp1aY</strain>
    </source>
</reference>
<evidence type="ECO:0000313" key="3">
    <source>
        <dbReference type="Proteomes" id="UP000439994"/>
    </source>
</evidence>
<dbReference type="Pfam" id="PF14023">
    <property type="entry name" value="Bestrophin-like"/>
    <property type="match status" value="1"/>
</dbReference>
<dbReference type="EMBL" id="WOCD01000005">
    <property type="protein sequence ID" value="MUH73313.1"/>
    <property type="molecule type" value="Genomic_DNA"/>
</dbReference>
<dbReference type="AlphaFoldDB" id="A0A6N8FA38"/>
<protein>
    <submittedName>
        <fullName evidence="2">DUF4239 domain-containing protein</fullName>
    </submittedName>
</protein>